<keyword evidence="4" id="KW-1185">Reference proteome</keyword>
<dbReference type="InterPro" id="IPR027417">
    <property type="entry name" value="P-loop_NTPase"/>
</dbReference>
<organism evidence="3 4">
    <name type="scientific">Leucobacter luti</name>
    <dbReference type="NCBI Taxonomy" id="340320"/>
    <lineage>
        <taxon>Bacteria</taxon>
        <taxon>Bacillati</taxon>
        <taxon>Actinomycetota</taxon>
        <taxon>Actinomycetes</taxon>
        <taxon>Micrococcales</taxon>
        <taxon>Microbacteriaceae</taxon>
        <taxon>Leucobacter</taxon>
    </lineage>
</organism>
<feature type="region of interest" description="Disordered" evidence="1">
    <location>
        <begin position="408"/>
        <end position="428"/>
    </location>
</feature>
<dbReference type="InterPro" id="IPR052754">
    <property type="entry name" value="NTPase_KAP_P-loop"/>
</dbReference>
<dbReference type="PANTHER" id="PTHR22674:SF6">
    <property type="entry name" value="NTPASE KAP FAMILY P-LOOP DOMAIN-CONTAINING PROTEIN 1"/>
    <property type="match status" value="1"/>
</dbReference>
<dbReference type="SUPFAM" id="SSF52540">
    <property type="entry name" value="P-loop containing nucleoside triphosphate hydrolases"/>
    <property type="match status" value="1"/>
</dbReference>
<feature type="domain" description="KAP NTPase" evidence="2">
    <location>
        <begin position="10"/>
        <end position="295"/>
    </location>
</feature>
<feature type="region of interest" description="Disordered" evidence="1">
    <location>
        <begin position="334"/>
        <end position="354"/>
    </location>
</feature>
<dbReference type="Proteomes" id="UP000295601">
    <property type="component" value="Unassembled WGS sequence"/>
</dbReference>
<proteinExistence type="predicted"/>
<sequence length="569" mass="63865">MGVKDHIGGLAKFVRQCETPMTIAVQGGWGTGKTSVMNMLAKDLARDEDIHVVNFNTWQYSQFDLGNQLATSLLLRIISGMPDTPSSEPKKVRLFKIAQGLALASAQVAAPMVTHLANTVIPGAGDSLRELASKVAQREQELEMSPVEAIERLRSEFADLVQVSGKRVLVFVDDLDRLEPERAVELMEAIKLFLDVPSCVFVLAIDFDVVKRGVMQKYGEDFSDRKARSFFEKIIQVPFQLPTHLYDTTELLQDGLERSQIRGADLQNYAALARESIGTNPRATKRLVNTFALLKQVRGDVSDREKDADAFATLCLQNAYPSIADYLNLKSREEQVGEDLPSDDDDDAEAAIPDNLRMETKAEEREWREEWLRATPFLKRLREFFTAPGGQGAFDEQRFRDATRLASVTSAGDAAEGPAGPASGSWDRTTDIGEMRLRLEGVTPDSFIDWGMRFHEALSGPIELVGQRGAAWTLNRTDRKTKRRVGSLHFGKQRMRFEIERFEGERNPEAVLKQLQVFKAAFIPEGDSTTRVIALRNETETQLPLSVQWKSDDPIDPEELAQFFLRVIR</sequence>
<accession>A0A4V6PVM2</accession>
<feature type="compositionally biased region" description="Acidic residues" evidence="1">
    <location>
        <begin position="336"/>
        <end position="349"/>
    </location>
</feature>
<evidence type="ECO:0000256" key="1">
    <source>
        <dbReference type="SAM" id="MobiDB-lite"/>
    </source>
</evidence>
<reference evidence="3 4" key="1">
    <citation type="submission" date="2019-03" db="EMBL/GenBank/DDBJ databases">
        <title>Genomic analyses of the natural microbiome of Caenorhabditis elegans.</title>
        <authorList>
            <person name="Samuel B."/>
        </authorList>
    </citation>
    <scope>NUCLEOTIDE SEQUENCE [LARGE SCALE GENOMIC DNA]</scope>
    <source>
        <strain evidence="3 4">JUb18</strain>
    </source>
</reference>
<dbReference type="AlphaFoldDB" id="A0A4V6PVM2"/>
<gene>
    <name evidence="3" type="ORF">EDF62_2388</name>
</gene>
<evidence type="ECO:0000313" key="4">
    <source>
        <dbReference type="Proteomes" id="UP000295601"/>
    </source>
</evidence>
<dbReference type="Gene3D" id="3.40.50.300">
    <property type="entry name" value="P-loop containing nucleotide triphosphate hydrolases"/>
    <property type="match status" value="1"/>
</dbReference>
<evidence type="ECO:0000259" key="2">
    <source>
        <dbReference type="Pfam" id="PF07693"/>
    </source>
</evidence>
<evidence type="ECO:0000313" key="3">
    <source>
        <dbReference type="EMBL" id="TDP90738.1"/>
    </source>
</evidence>
<comment type="caution">
    <text evidence="3">The sequence shown here is derived from an EMBL/GenBank/DDBJ whole genome shotgun (WGS) entry which is preliminary data.</text>
</comment>
<dbReference type="EMBL" id="SNYA01000006">
    <property type="protein sequence ID" value="TDP90738.1"/>
    <property type="molecule type" value="Genomic_DNA"/>
</dbReference>
<protein>
    <submittedName>
        <fullName evidence="3">KAP-like P-loop domain-containing protein</fullName>
    </submittedName>
</protein>
<dbReference type="PANTHER" id="PTHR22674">
    <property type="entry name" value="NTPASE, KAP FAMILY P-LOOP DOMAIN-CONTAINING 1"/>
    <property type="match status" value="1"/>
</dbReference>
<dbReference type="Pfam" id="PF07693">
    <property type="entry name" value="KAP_NTPase"/>
    <property type="match status" value="1"/>
</dbReference>
<feature type="compositionally biased region" description="Low complexity" evidence="1">
    <location>
        <begin position="410"/>
        <end position="425"/>
    </location>
</feature>
<dbReference type="InterPro" id="IPR011646">
    <property type="entry name" value="KAP_P-loop"/>
</dbReference>
<name>A0A4V6PVM2_9MICO</name>